<dbReference type="AlphaFoldDB" id="A0A6A0GWT3"/>
<evidence type="ECO:0000256" key="5">
    <source>
        <dbReference type="ARBA" id="ARBA00022842"/>
    </source>
</evidence>
<dbReference type="InterPro" id="IPR043519">
    <property type="entry name" value="NT_sf"/>
</dbReference>
<dbReference type="InterPro" id="IPR054708">
    <property type="entry name" value="MTPAP-like_central"/>
</dbReference>
<dbReference type="PROSITE" id="PS50158">
    <property type="entry name" value="ZF_CCHC"/>
    <property type="match status" value="1"/>
</dbReference>
<dbReference type="Pfam" id="PF19088">
    <property type="entry name" value="TUTase"/>
    <property type="match status" value="1"/>
</dbReference>
<dbReference type="Pfam" id="PF00098">
    <property type="entry name" value="zf-CCHC"/>
    <property type="match status" value="1"/>
</dbReference>
<evidence type="ECO:0000256" key="6">
    <source>
        <dbReference type="PROSITE-ProRule" id="PRU00047"/>
    </source>
</evidence>
<gene>
    <name evidence="9" type="ORF">HAZT_HAZT007392</name>
</gene>
<reference evidence="9" key="1">
    <citation type="submission" date="2014-08" db="EMBL/GenBank/DDBJ databases">
        <authorList>
            <person name="Murali S."/>
            <person name="Richards S."/>
            <person name="Bandaranaike D."/>
            <person name="Bellair M."/>
            <person name="Blankenburg K."/>
            <person name="Chao H."/>
            <person name="Dinh H."/>
            <person name="Doddapaneni H."/>
            <person name="Dugan-Rocha S."/>
            <person name="Elkadiri S."/>
            <person name="Gnanaolivu R."/>
            <person name="Hughes D."/>
            <person name="Lee S."/>
            <person name="Li M."/>
            <person name="Ming W."/>
            <person name="Munidasa M."/>
            <person name="Muniz J."/>
            <person name="Nguyen L."/>
            <person name="Osuji N."/>
            <person name="Pu L.-L."/>
            <person name="Puazo M."/>
            <person name="Skinner E."/>
            <person name="Qu C."/>
            <person name="Quiroz J."/>
            <person name="Raj R."/>
            <person name="Weissenberger G."/>
            <person name="Xin Y."/>
            <person name="Zou X."/>
            <person name="Han Y."/>
            <person name="Worley K."/>
            <person name="Muzny D."/>
            <person name="Gibbs R."/>
        </authorList>
    </citation>
    <scope>NUCLEOTIDE SEQUENCE</scope>
    <source>
        <strain evidence="9">HAZT.00-mixed</strain>
        <tissue evidence="9">Whole organism</tissue>
    </source>
</reference>
<dbReference type="CDD" id="cd05402">
    <property type="entry name" value="NT_PAP_TUTase"/>
    <property type="match status" value="1"/>
</dbReference>
<dbReference type="GO" id="GO:0031123">
    <property type="term" value="P:RNA 3'-end processing"/>
    <property type="evidence" value="ECO:0007669"/>
    <property type="project" value="TreeGrafter"/>
</dbReference>
<keyword evidence="5" id="KW-0460">Magnesium</keyword>
<organism evidence="9">
    <name type="scientific">Hyalella azteca</name>
    <name type="common">Amphipod</name>
    <dbReference type="NCBI Taxonomy" id="294128"/>
    <lineage>
        <taxon>Eukaryota</taxon>
        <taxon>Metazoa</taxon>
        <taxon>Ecdysozoa</taxon>
        <taxon>Arthropoda</taxon>
        <taxon>Crustacea</taxon>
        <taxon>Multicrustacea</taxon>
        <taxon>Malacostraca</taxon>
        <taxon>Eumalacostraca</taxon>
        <taxon>Peracarida</taxon>
        <taxon>Amphipoda</taxon>
        <taxon>Senticaudata</taxon>
        <taxon>Talitrida</taxon>
        <taxon>Talitroidea</taxon>
        <taxon>Hyalellidae</taxon>
        <taxon>Hyalella</taxon>
    </lineage>
</organism>
<reference evidence="9" key="2">
    <citation type="journal article" date="2018" name="Environ. Sci. Technol.">
        <title>The Toxicogenome of Hyalella azteca: A Model for Sediment Ecotoxicology and Evolutionary Toxicology.</title>
        <authorList>
            <person name="Poynton H.C."/>
            <person name="Hasenbein S."/>
            <person name="Benoit J.B."/>
            <person name="Sepulveda M.S."/>
            <person name="Poelchau M.F."/>
            <person name="Hughes D.S.T."/>
            <person name="Murali S.C."/>
            <person name="Chen S."/>
            <person name="Glastad K.M."/>
            <person name="Goodisman M.A.D."/>
            <person name="Werren J.H."/>
            <person name="Vineis J.H."/>
            <person name="Bowen J.L."/>
            <person name="Friedrich M."/>
            <person name="Jones J."/>
            <person name="Robertson H.M."/>
            <person name="Feyereisen R."/>
            <person name="Mechler-Hickson A."/>
            <person name="Mathers N."/>
            <person name="Lee C.E."/>
            <person name="Colbourne J.K."/>
            <person name="Biales A."/>
            <person name="Johnston J.S."/>
            <person name="Wellborn G.A."/>
            <person name="Rosendale A.J."/>
            <person name="Cridge A.G."/>
            <person name="Munoz-Torres M.C."/>
            <person name="Bain P.A."/>
            <person name="Manny A.R."/>
            <person name="Major K.M."/>
            <person name="Lambert F.N."/>
            <person name="Vulpe C.D."/>
            <person name="Tuck P."/>
            <person name="Blalock B.J."/>
            <person name="Lin Y.Y."/>
            <person name="Smith M.E."/>
            <person name="Ochoa-Acuna H."/>
            <person name="Chen M.M."/>
            <person name="Childers C.P."/>
            <person name="Qu J."/>
            <person name="Dugan S."/>
            <person name="Lee S.L."/>
            <person name="Chao H."/>
            <person name="Dinh H."/>
            <person name="Han Y."/>
            <person name="Doddapaneni H."/>
            <person name="Worley K.C."/>
            <person name="Muzny D.M."/>
            <person name="Gibbs R.A."/>
            <person name="Richards S."/>
        </authorList>
    </citation>
    <scope>NUCLEOTIDE SEQUENCE</scope>
    <source>
        <strain evidence="9">HAZT.00-mixed</strain>
        <tissue evidence="9">Whole organism</tissue>
    </source>
</reference>
<feature type="compositionally biased region" description="Basic and acidic residues" evidence="7">
    <location>
        <begin position="776"/>
        <end position="786"/>
    </location>
</feature>
<comment type="cofactor">
    <cofactor evidence="2">
        <name>Mg(2+)</name>
        <dbReference type="ChEBI" id="CHEBI:18420"/>
    </cofactor>
</comment>
<keyword evidence="6" id="KW-0862">Zinc</keyword>
<dbReference type="Pfam" id="PF03828">
    <property type="entry name" value="PAP_assoc"/>
    <property type="match status" value="1"/>
</dbReference>
<dbReference type="SMART" id="SM00343">
    <property type="entry name" value="ZnF_C2HC"/>
    <property type="match status" value="2"/>
</dbReference>
<feature type="domain" description="CCHC-type" evidence="8">
    <location>
        <begin position="744"/>
        <end position="757"/>
    </location>
</feature>
<dbReference type="EMBL" id="JQDR03012328">
    <property type="protein sequence ID" value="KAA0191409.1"/>
    <property type="molecule type" value="Genomic_DNA"/>
</dbReference>
<evidence type="ECO:0000256" key="7">
    <source>
        <dbReference type="SAM" id="MobiDB-lite"/>
    </source>
</evidence>
<dbReference type="GO" id="GO:0003676">
    <property type="term" value="F:nucleic acid binding"/>
    <property type="evidence" value="ECO:0007669"/>
    <property type="project" value="InterPro"/>
</dbReference>
<evidence type="ECO:0000256" key="3">
    <source>
        <dbReference type="ARBA" id="ARBA00022679"/>
    </source>
</evidence>
<comment type="cofactor">
    <cofactor evidence="1">
        <name>Mn(2+)</name>
        <dbReference type="ChEBI" id="CHEBI:29035"/>
    </cofactor>
</comment>
<evidence type="ECO:0000313" key="9">
    <source>
        <dbReference type="EMBL" id="KAA0191409.1"/>
    </source>
</evidence>
<proteinExistence type="predicted"/>
<dbReference type="InterPro" id="IPR002058">
    <property type="entry name" value="PAP_assoc"/>
</dbReference>
<evidence type="ECO:0000256" key="1">
    <source>
        <dbReference type="ARBA" id="ARBA00001936"/>
    </source>
</evidence>
<reference evidence="9" key="3">
    <citation type="submission" date="2019-06" db="EMBL/GenBank/DDBJ databases">
        <authorList>
            <person name="Poynton C."/>
            <person name="Hasenbein S."/>
            <person name="Benoit J.B."/>
            <person name="Sepulveda M.S."/>
            <person name="Poelchau M.F."/>
            <person name="Murali S.C."/>
            <person name="Chen S."/>
            <person name="Glastad K.M."/>
            <person name="Werren J.H."/>
            <person name="Vineis J.H."/>
            <person name="Bowen J.L."/>
            <person name="Friedrich M."/>
            <person name="Jones J."/>
            <person name="Robertson H.M."/>
            <person name="Feyereisen R."/>
            <person name="Mechler-Hickson A."/>
            <person name="Mathers N."/>
            <person name="Lee C.E."/>
            <person name="Colbourne J.K."/>
            <person name="Biales A."/>
            <person name="Johnston J.S."/>
            <person name="Wellborn G.A."/>
            <person name="Rosendale A.J."/>
            <person name="Cridge A.G."/>
            <person name="Munoz-Torres M.C."/>
            <person name="Bain P.A."/>
            <person name="Manny A.R."/>
            <person name="Major K.M."/>
            <person name="Lambert F.N."/>
            <person name="Vulpe C.D."/>
            <person name="Tuck P."/>
            <person name="Blalock B.J."/>
            <person name="Lin Y.-Y."/>
            <person name="Smith M.E."/>
            <person name="Ochoa-Acuna H."/>
            <person name="Chen M.-J.M."/>
            <person name="Childers C.P."/>
            <person name="Qu J."/>
            <person name="Dugan S."/>
            <person name="Lee S.L."/>
            <person name="Chao H."/>
            <person name="Dinh H."/>
            <person name="Han Y."/>
            <person name="Doddapaneni H."/>
            <person name="Worley K.C."/>
            <person name="Muzny D.M."/>
            <person name="Gibbs R.A."/>
            <person name="Richards S."/>
        </authorList>
    </citation>
    <scope>NUCLEOTIDE SEQUENCE</scope>
    <source>
        <strain evidence="9">HAZT.00-mixed</strain>
        <tissue evidence="9">Whole organism</tissue>
    </source>
</reference>
<dbReference type="GO" id="GO:0050265">
    <property type="term" value="F:RNA uridylyltransferase activity"/>
    <property type="evidence" value="ECO:0007669"/>
    <property type="project" value="TreeGrafter"/>
</dbReference>
<dbReference type="Gene3D" id="3.30.460.10">
    <property type="entry name" value="Beta Polymerase, domain 2"/>
    <property type="match status" value="2"/>
</dbReference>
<dbReference type="Gene3D" id="1.10.1410.10">
    <property type="match status" value="2"/>
</dbReference>
<feature type="region of interest" description="Disordered" evidence="7">
    <location>
        <begin position="1143"/>
        <end position="1220"/>
    </location>
</feature>
<keyword evidence="6" id="KW-0863">Zinc-finger</keyword>
<name>A0A6A0GWT3_HYAAZ</name>
<feature type="compositionally biased region" description="Polar residues" evidence="7">
    <location>
        <begin position="1171"/>
        <end position="1185"/>
    </location>
</feature>
<dbReference type="Pfam" id="PF22600">
    <property type="entry name" value="MTPAP-like_central"/>
    <property type="match status" value="1"/>
</dbReference>
<dbReference type="PANTHER" id="PTHR12271">
    <property type="entry name" value="POLY A POLYMERASE CID PAP -RELATED"/>
    <property type="match status" value="1"/>
</dbReference>
<keyword evidence="3" id="KW-0808">Transferase</keyword>
<dbReference type="SUPFAM" id="SSF81301">
    <property type="entry name" value="Nucleotidyltransferase"/>
    <property type="match status" value="2"/>
</dbReference>
<dbReference type="GO" id="GO:0008270">
    <property type="term" value="F:zinc ion binding"/>
    <property type="evidence" value="ECO:0007669"/>
    <property type="project" value="UniProtKB-KW"/>
</dbReference>
<dbReference type="SUPFAM" id="SSF81631">
    <property type="entry name" value="PAP/OAS1 substrate-binding domain"/>
    <property type="match status" value="2"/>
</dbReference>
<dbReference type="Proteomes" id="UP000711488">
    <property type="component" value="Unassembled WGS sequence"/>
</dbReference>
<evidence type="ECO:0000256" key="4">
    <source>
        <dbReference type="ARBA" id="ARBA00022723"/>
    </source>
</evidence>
<dbReference type="GO" id="GO:1990817">
    <property type="term" value="F:poly(A) RNA polymerase activity"/>
    <property type="evidence" value="ECO:0007669"/>
    <property type="project" value="UniProtKB-ARBA"/>
</dbReference>
<dbReference type="InterPro" id="IPR045100">
    <property type="entry name" value="TUT4/7_NTP_transf"/>
</dbReference>
<feature type="region of interest" description="Disordered" evidence="7">
    <location>
        <begin position="759"/>
        <end position="797"/>
    </location>
</feature>
<dbReference type="OrthoDB" id="407432at2759"/>
<protein>
    <recommendedName>
        <fullName evidence="8">CCHC-type domain-containing protein</fullName>
    </recommendedName>
</protein>
<evidence type="ECO:0000256" key="2">
    <source>
        <dbReference type="ARBA" id="ARBA00001946"/>
    </source>
</evidence>
<comment type="caution">
    <text evidence="9">The sequence shown here is derived from an EMBL/GenBank/DDBJ whole genome shotgun (WGS) entry which is preliminary data.</text>
</comment>
<dbReference type="PANTHER" id="PTHR12271:SF66">
    <property type="entry name" value="TERMINAL URIDYLYLTRANSFERASE TAILOR"/>
    <property type="match status" value="1"/>
</dbReference>
<accession>A0A6A0GWT3</accession>
<sequence length="1238" mass="138321">MVIITADILQKSVRFPNALFFCRLCEFHMDDLKSCISHVQNLRHQRLATEMDFNKFLKTLPMASDAMAEAVGDLILRTSEEVGLSPDDVREREDAVAELQAKLSEAMPGAHLEITGSMYSGLALNTSDVNVSLVLPENVSHCEPLMELLRIINETPTYTDVVNDLRSSTFPCLSYRSEKHGGCRVVIGVGSASMCGVCDQKKGSLPSIAYVVLVVNFLQQTQPPVLPVLSVLCPSGKPEDFPLPKDVKTNFVSKNFQSIGELWLDMVRYFGYIFQFNSHNVSITTTKPSPRLEKNAKKMSILDPFNSKKILSRSLSNSAVSEYIVDKLFKVLCRYFCVPQLSYGQLFFSLTVNDSILKEKRRNCDRQKLSSDSDKNTESETENNKNISDYDLAMDRLEDLKLSDSECEKLTHGISSADDLSHTFDSMTCGEALRCIKLLKPCHLKYAFNQETFTEGESVPIYCSLCQKEGHIRDDCEEEKLPELLPLPDIDAEQDKLLTNLLRRLLHELEPSPEEVEKREKLVEKLQHFVSKEYKYKDAVLQLFGSSANGFGFRNSDLDICITFEDERHKDAIDHNFLIQDLCRILRTSGQFLNVHSIPQAKVPIVKFRCAMTGLDGDLSLYNTLALRNTRLLNIYSQIDPRVKCDICDASRGSLSSYAFSLMLLHFLQHTQPPVLPVLQEVRSLDTQPPVLPVLQESSRDFFNVMFLFRMPYSYYFYLQDDPALSLFDPKILTCGDPPNDRGCRRCGKIGHIVKNCTGRRDADSAGGKKNRGAKGKTDGGRKDVPSDGGAAASGPVKKRDDKCFIGELGMRKIYNACPPDVKCEKIEFAKILDILKKLLVNDQNRVDVLVSGYRVFTIKWFCSLEWKENFTLLVPDELMESREPLVIVRVASRPFGRAEDDYVIGFLKHKKFFDEYVVDMCLEGFDDQPSEGVFLRGLTDMSDERKMRLHQKQQSKRQMRKLVKVVDKNMRHTKQTHLKQADAGCSGLLPVPQSPNSTEKRGTLVIQNSNFNKNVSLGLNKTAPSPAATHVISNRAASNFQNLDMKMTAPESKVSNHNGFPTAGPFPGVPRIAPSSGNPNAGTRSSDLTLSMNGAIPKATFNATRLSSVPAIAVQNTIASNSSSTAPASGLAVEIYPSIDDASKKKKKKKKKSNFHPKVKNDAQEVALAGNSTAKDFDGDSTNVAPKPSKNARKKLLREQQERAALQPNALSPSLRVTLPRTPLETRKVVVVKAPTK</sequence>
<keyword evidence="4" id="KW-0479">Metal-binding</keyword>
<feature type="compositionally biased region" description="Basic residues" evidence="7">
    <location>
        <begin position="1145"/>
        <end position="1159"/>
    </location>
</feature>
<dbReference type="InterPro" id="IPR001878">
    <property type="entry name" value="Znf_CCHC"/>
</dbReference>
<evidence type="ECO:0000259" key="8">
    <source>
        <dbReference type="PROSITE" id="PS50158"/>
    </source>
</evidence>